<feature type="domain" description="Polymerase nucleotidyl transferase" evidence="1">
    <location>
        <begin position="12"/>
        <end position="83"/>
    </location>
</feature>
<evidence type="ECO:0000313" key="2">
    <source>
        <dbReference type="EMBL" id="SIS99034.1"/>
    </source>
</evidence>
<dbReference type="GO" id="GO:0016779">
    <property type="term" value="F:nucleotidyltransferase activity"/>
    <property type="evidence" value="ECO:0007669"/>
    <property type="project" value="InterPro"/>
</dbReference>
<dbReference type="EMBL" id="FTOR01000002">
    <property type="protein sequence ID" value="SIS99034.1"/>
    <property type="molecule type" value="Genomic_DNA"/>
</dbReference>
<dbReference type="CDD" id="cd05403">
    <property type="entry name" value="NT_KNTase_like"/>
    <property type="match status" value="1"/>
</dbReference>
<dbReference type="InterPro" id="IPR043519">
    <property type="entry name" value="NT_sf"/>
</dbReference>
<dbReference type="STRING" id="477680.SAMN05421788_102527"/>
<dbReference type="Pfam" id="PF01909">
    <property type="entry name" value="NTP_transf_2"/>
    <property type="match status" value="1"/>
</dbReference>
<organism evidence="2 3">
    <name type="scientific">Filimonas lacunae</name>
    <dbReference type="NCBI Taxonomy" id="477680"/>
    <lineage>
        <taxon>Bacteria</taxon>
        <taxon>Pseudomonadati</taxon>
        <taxon>Bacteroidota</taxon>
        <taxon>Chitinophagia</taxon>
        <taxon>Chitinophagales</taxon>
        <taxon>Chitinophagaceae</taxon>
        <taxon>Filimonas</taxon>
    </lineage>
</organism>
<proteinExistence type="predicted"/>
<dbReference type="PANTHER" id="PTHR43449:SF1">
    <property type="entry name" value="POLYMERASE BETA NUCLEOTIDYLTRANSFERASE DOMAIN-CONTAINING PROTEIN"/>
    <property type="match status" value="1"/>
</dbReference>
<name>A0A173MH71_9BACT</name>
<reference evidence="3" key="1">
    <citation type="submission" date="2017-01" db="EMBL/GenBank/DDBJ databases">
        <authorList>
            <person name="Varghese N."/>
            <person name="Submissions S."/>
        </authorList>
    </citation>
    <scope>NUCLEOTIDE SEQUENCE [LARGE SCALE GENOMIC DNA]</scope>
    <source>
        <strain evidence="3">DSM 21054</strain>
    </source>
</reference>
<dbReference type="RefSeq" id="WP_076378342.1">
    <property type="nucleotide sequence ID" value="NZ_AP017422.1"/>
</dbReference>
<sequence length="109" mass="12467">MFTETEIQALVNKIVQRIQPEKVIVFGSYAKGTATYKSDLDLFVIKDTYLPPSSRALEVRPLLSQLLLKVDVHVYTPEEVEVYIAEQYSFVYSVMKTGKVWYDKSKAAV</sequence>
<evidence type="ECO:0000259" key="1">
    <source>
        <dbReference type="Pfam" id="PF01909"/>
    </source>
</evidence>
<dbReference type="KEGG" id="fln:FLA_2859"/>
<dbReference type="Gene3D" id="3.30.460.10">
    <property type="entry name" value="Beta Polymerase, domain 2"/>
    <property type="match status" value="1"/>
</dbReference>
<accession>A0A173MH71</accession>
<dbReference type="SUPFAM" id="SSF81301">
    <property type="entry name" value="Nucleotidyltransferase"/>
    <property type="match status" value="1"/>
</dbReference>
<protein>
    <submittedName>
        <fullName evidence="2">Predicted nucleotidyltransferase</fullName>
    </submittedName>
</protein>
<dbReference type="OrthoDB" id="1321649at2"/>
<dbReference type="PANTHER" id="PTHR43449">
    <property type="entry name" value="NUCLEOTIDYLTRANSFERASE"/>
    <property type="match status" value="1"/>
</dbReference>
<keyword evidence="3" id="KW-1185">Reference proteome</keyword>
<evidence type="ECO:0000313" key="3">
    <source>
        <dbReference type="Proteomes" id="UP000186917"/>
    </source>
</evidence>
<dbReference type="AlphaFoldDB" id="A0A173MH71"/>
<dbReference type="InterPro" id="IPR002934">
    <property type="entry name" value="Polymerase_NTP_transf_dom"/>
</dbReference>
<dbReference type="Proteomes" id="UP000186917">
    <property type="component" value="Unassembled WGS sequence"/>
</dbReference>
<gene>
    <name evidence="2" type="ORF">SAMN05421788_102527</name>
</gene>
<keyword evidence="2" id="KW-0808">Transferase</keyword>